<accession>A0A2N0R5R1</accession>
<comment type="caution">
    <text evidence="1">The sequence shown here is derived from an EMBL/GenBank/DDBJ whole genome shotgun (WGS) entry which is preliminary data.</text>
</comment>
<reference evidence="1 2" key="1">
    <citation type="submission" date="2017-10" db="EMBL/GenBank/DDBJ databases">
        <title>Extensive intraspecific genome diversity in a model arbuscular mycorrhizal fungus.</title>
        <authorList>
            <person name="Chen E.C.H."/>
            <person name="Morin E."/>
            <person name="Baudet D."/>
            <person name="Noel J."/>
            <person name="Ndikumana S."/>
            <person name="Charron P."/>
            <person name="St-Onge C."/>
            <person name="Giorgi J."/>
            <person name="Grigoriev I.V."/>
            <person name="Roux C."/>
            <person name="Martin F.M."/>
            <person name="Corradi N."/>
        </authorList>
    </citation>
    <scope>NUCLEOTIDE SEQUENCE [LARGE SCALE GENOMIC DNA]</scope>
    <source>
        <strain evidence="1 2">A1</strain>
    </source>
</reference>
<dbReference type="VEuPathDB" id="FungiDB:RhiirA1_56182"/>
<organism evidence="1 2">
    <name type="scientific">Rhizophagus irregularis</name>
    <dbReference type="NCBI Taxonomy" id="588596"/>
    <lineage>
        <taxon>Eukaryota</taxon>
        <taxon>Fungi</taxon>
        <taxon>Fungi incertae sedis</taxon>
        <taxon>Mucoromycota</taxon>
        <taxon>Glomeromycotina</taxon>
        <taxon>Glomeromycetes</taxon>
        <taxon>Glomerales</taxon>
        <taxon>Glomeraceae</taxon>
        <taxon>Rhizophagus</taxon>
    </lineage>
</organism>
<dbReference type="EMBL" id="LLXH01001500">
    <property type="protein sequence ID" value="PKC58623.1"/>
    <property type="molecule type" value="Genomic_DNA"/>
</dbReference>
<evidence type="ECO:0000313" key="2">
    <source>
        <dbReference type="Proteomes" id="UP000232688"/>
    </source>
</evidence>
<dbReference type="SUPFAM" id="SSF101690">
    <property type="entry name" value="PAZ domain"/>
    <property type="match status" value="1"/>
</dbReference>
<dbReference type="InterPro" id="IPR036085">
    <property type="entry name" value="PAZ_dom_sf"/>
</dbReference>
<proteinExistence type="predicted"/>
<protein>
    <submittedName>
        <fullName evidence="1">Uncharacterized protein</fullName>
    </submittedName>
</protein>
<dbReference type="Gene3D" id="2.170.260.10">
    <property type="entry name" value="paz domain"/>
    <property type="match status" value="1"/>
</dbReference>
<dbReference type="AlphaFoldDB" id="A0A2N0R5R1"/>
<dbReference type="Proteomes" id="UP000232688">
    <property type="component" value="Unassembled WGS sequence"/>
</dbReference>
<reference evidence="1 2" key="2">
    <citation type="submission" date="2017-10" db="EMBL/GenBank/DDBJ databases">
        <title>Genome analyses suggest a sexual origin of heterokaryosis in a supposedly ancient asexual fungus.</title>
        <authorList>
            <person name="Corradi N."/>
            <person name="Sedzielewska K."/>
            <person name="Noel J."/>
            <person name="Charron P."/>
            <person name="Farinelli L."/>
            <person name="Marton T."/>
            <person name="Kruger M."/>
            <person name="Pelin A."/>
            <person name="Brachmann A."/>
            <person name="Corradi N."/>
        </authorList>
    </citation>
    <scope>NUCLEOTIDE SEQUENCE [LARGE SCALE GENOMIC DNA]</scope>
    <source>
        <strain evidence="1 2">A1</strain>
    </source>
</reference>
<gene>
    <name evidence="1" type="ORF">RhiirA1_56182</name>
</gene>
<evidence type="ECO:0000313" key="1">
    <source>
        <dbReference type="EMBL" id="PKC58623.1"/>
    </source>
</evidence>
<sequence>MIIPIDVRAYFQIARNKLLIYPFLPCVVVRRDIFHPLEVCDVIPVNYVIHLAISHNYKNLFSKQKKNILYITGSTIYEETEWKTGGRDDDVSLHFVPIRFEPGSKY</sequence>
<name>A0A2N0R5R1_9GLOM</name>